<proteinExistence type="predicted"/>
<gene>
    <name evidence="1" type="ORF">MRB53_002299</name>
</gene>
<accession>A0ACC2MUB5</accession>
<keyword evidence="2" id="KW-1185">Reference proteome</keyword>
<evidence type="ECO:0000313" key="1">
    <source>
        <dbReference type="EMBL" id="KAJ8649276.1"/>
    </source>
</evidence>
<protein>
    <submittedName>
        <fullName evidence="1">Uncharacterized protein</fullName>
    </submittedName>
</protein>
<organism evidence="1 2">
    <name type="scientific">Persea americana</name>
    <name type="common">Avocado</name>
    <dbReference type="NCBI Taxonomy" id="3435"/>
    <lineage>
        <taxon>Eukaryota</taxon>
        <taxon>Viridiplantae</taxon>
        <taxon>Streptophyta</taxon>
        <taxon>Embryophyta</taxon>
        <taxon>Tracheophyta</taxon>
        <taxon>Spermatophyta</taxon>
        <taxon>Magnoliopsida</taxon>
        <taxon>Magnoliidae</taxon>
        <taxon>Laurales</taxon>
        <taxon>Lauraceae</taxon>
        <taxon>Persea</taxon>
    </lineage>
</organism>
<reference evidence="1 2" key="1">
    <citation type="journal article" date="2022" name="Hortic Res">
        <title>A haplotype resolved chromosomal level avocado genome allows analysis of novel avocado genes.</title>
        <authorList>
            <person name="Nath O."/>
            <person name="Fletcher S.J."/>
            <person name="Hayward A."/>
            <person name="Shaw L.M."/>
            <person name="Masouleh A.K."/>
            <person name="Furtado A."/>
            <person name="Henry R.J."/>
            <person name="Mitter N."/>
        </authorList>
    </citation>
    <scope>NUCLEOTIDE SEQUENCE [LARGE SCALE GENOMIC DNA]</scope>
    <source>
        <strain evidence="2">cv. Hass</strain>
    </source>
</reference>
<dbReference type="Proteomes" id="UP001234297">
    <property type="component" value="Chromosome 1"/>
</dbReference>
<sequence>MEASSIEVTCNVVVQDDSASEAPSAEATYSQNASGSISSGATSSRVTSTKIASSQPSSPETVTAEFKPLPPDHHEEALVDEIFKETQSIGLRYPIS</sequence>
<dbReference type="EMBL" id="CM056809">
    <property type="protein sequence ID" value="KAJ8649276.1"/>
    <property type="molecule type" value="Genomic_DNA"/>
</dbReference>
<name>A0ACC2MUB5_PERAE</name>
<evidence type="ECO:0000313" key="2">
    <source>
        <dbReference type="Proteomes" id="UP001234297"/>
    </source>
</evidence>
<comment type="caution">
    <text evidence="1">The sequence shown here is derived from an EMBL/GenBank/DDBJ whole genome shotgun (WGS) entry which is preliminary data.</text>
</comment>